<dbReference type="Gene3D" id="3.40.50.620">
    <property type="entry name" value="HUPs"/>
    <property type="match status" value="1"/>
</dbReference>
<dbReference type="Pfam" id="PF00579">
    <property type="entry name" value="tRNA-synt_1b"/>
    <property type="match status" value="1"/>
</dbReference>
<dbReference type="GO" id="GO:0009791">
    <property type="term" value="P:post-embryonic development"/>
    <property type="evidence" value="ECO:0007669"/>
    <property type="project" value="UniProtKB-ARBA"/>
</dbReference>
<evidence type="ECO:0000256" key="9">
    <source>
        <dbReference type="ARBA" id="ARBA00048248"/>
    </source>
</evidence>
<dbReference type="GO" id="GO:0005524">
    <property type="term" value="F:ATP binding"/>
    <property type="evidence" value="ECO:0007669"/>
    <property type="project" value="UniProtKB-KW"/>
</dbReference>
<dbReference type="Gene3D" id="3.10.290.10">
    <property type="entry name" value="RNA-binding S4 domain"/>
    <property type="match status" value="1"/>
</dbReference>
<evidence type="ECO:0000256" key="6">
    <source>
        <dbReference type="ARBA" id="ARBA00022917"/>
    </source>
</evidence>
<evidence type="ECO:0000313" key="14">
    <source>
        <dbReference type="Proteomes" id="UP000265515"/>
    </source>
</evidence>
<keyword evidence="7" id="KW-0030">Aminoacyl-tRNA synthetase</keyword>
<dbReference type="AlphaFoldDB" id="A0A388KPD9"/>
<dbReference type="InterPro" id="IPR014729">
    <property type="entry name" value="Rossmann-like_a/b/a_fold"/>
</dbReference>
<evidence type="ECO:0000256" key="1">
    <source>
        <dbReference type="ARBA" id="ARBA00013160"/>
    </source>
</evidence>
<dbReference type="HAMAP" id="MF_02006">
    <property type="entry name" value="Tyr_tRNA_synth_type1"/>
    <property type="match status" value="1"/>
</dbReference>
<dbReference type="STRING" id="69332.A0A388KPD9"/>
<feature type="region of interest" description="Disordered" evidence="11">
    <location>
        <begin position="346"/>
        <end position="371"/>
    </location>
</feature>
<dbReference type="FunFam" id="1.10.240.10:FF:000001">
    <property type="entry name" value="Tyrosine--tRNA ligase"/>
    <property type="match status" value="1"/>
</dbReference>
<dbReference type="EMBL" id="BFEA01000155">
    <property type="protein sequence ID" value="GBG71912.1"/>
    <property type="molecule type" value="Genomic_DNA"/>
</dbReference>
<keyword evidence="2" id="KW-0436">Ligase</keyword>
<dbReference type="GO" id="GO:0004831">
    <property type="term" value="F:tyrosine-tRNA ligase activity"/>
    <property type="evidence" value="ECO:0007669"/>
    <property type="project" value="UniProtKB-EC"/>
</dbReference>
<dbReference type="PROSITE" id="PS50889">
    <property type="entry name" value="S4"/>
    <property type="match status" value="1"/>
</dbReference>
<organism evidence="13 14">
    <name type="scientific">Chara braunii</name>
    <name type="common">Braun's stonewort</name>
    <dbReference type="NCBI Taxonomy" id="69332"/>
    <lineage>
        <taxon>Eukaryota</taxon>
        <taxon>Viridiplantae</taxon>
        <taxon>Streptophyta</taxon>
        <taxon>Charophyceae</taxon>
        <taxon>Charales</taxon>
        <taxon>Characeae</taxon>
        <taxon>Chara</taxon>
    </lineage>
</organism>
<evidence type="ECO:0000256" key="7">
    <source>
        <dbReference type="ARBA" id="ARBA00023146"/>
    </source>
</evidence>
<evidence type="ECO:0000313" key="13">
    <source>
        <dbReference type="EMBL" id="GBG71912.1"/>
    </source>
</evidence>
<dbReference type="InterPro" id="IPR001412">
    <property type="entry name" value="aa-tRNA-synth_I_CS"/>
</dbReference>
<evidence type="ECO:0000256" key="10">
    <source>
        <dbReference type="PROSITE-ProRule" id="PRU00182"/>
    </source>
</evidence>
<comment type="caution">
    <text evidence="13">The sequence shown here is derived from an EMBL/GenBank/DDBJ whole genome shotgun (WGS) entry which is preliminary data.</text>
</comment>
<reference evidence="13 14" key="1">
    <citation type="journal article" date="2018" name="Cell">
        <title>The Chara Genome: Secondary Complexity and Implications for Plant Terrestrialization.</title>
        <authorList>
            <person name="Nishiyama T."/>
            <person name="Sakayama H."/>
            <person name="Vries J.D."/>
            <person name="Buschmann H."/>
            <person name="Saint-Marcoux D."/>
            <person name="Ullrich K.K."/>
            <person name="Haas F.B."/>
            <person name="Vanderstraeten L."/>
            <person name="Becker D."/>
            <person name="Lang D."/>
            <person name="Vosolsobe S."/>
            <person name="Rombauts S."/>
            <person name="Wilhelmsson P.K.I."/>
            <person name="Janitza P."/>
            <person name="Kern R."/>
            <person name="Heyl A."/>
            <person name="Rumpler F."/>
            <person name="Villalobos L.I.A.C."/>
            <person name="Clay J.M."/>
            <person name="Skokan R."/>
            <person name="Toyoda A."/>
            <person name="Suzuki Y."/>
            <person name="Kagoshima H."/>
            <person name="Schijlen E."/>
            <person name="Tajeshwar N."/>
            <person name="Catarino B."/>
            <person name="Hetherington A.J."/>
            <person name="Saltykova A."/>
            <person name="Bonnot C."/>
            <person name="Breuninger H."/>
            <person name="Symeonidi A."/>
            <person name="Radhakrishnan G.V."/>
            <person name="Van Nieuwerburgh F."/>
            <person name="Deforce D."/>
            <person name="Chang C."/>
            <person name="Karol K.G."/>
            <person name="Hedrich R."/>
            <person name="Ulvskov P."/>
            <person name="Glockner G."/>
            <person name="Delwiche C.F."/>
            <person name="Petrasek J."/>
            <person name="Van de Peer Y."/>
            <person name="Friml J."/>
            <person name="Beilby M."/>
            <person name="Dolan L."/>
            <person name="Kohara Y."/>
            <person name="Sugano S."/>
            <person name="Fujiyama A."/>
            <person name="Delaux P.-M."/>
            <person name="Quint M."/>
            <person name="TheiBen G."/>
            <person name="Hagemann M."/>
            <person name="Harholt J."/>
            <person name="Dunand C."/>
            <person name="Zachgo S."/>
            <person name="Langdale J."/>
            <person name="Maumus F."/>
            <person name="Straeten D.V.D."/>
            <person name="Gould S.B."/>
            <person name="Rensing S.A."/>
        </authorList>
    </citation>
    <scope>NUCLEOTIDE SEQUENCE [LARGE SCALE GENOMIC DNA]</scope>
    <source>
        <strain evidence="13 14">S276</strain>
    </source>
</reference>
<dbReference type="NCBIfam" id="TIGR00234">
    <property type="entry name" value="tyrS"/>
    <property type="match status" value="1"/>
</dbReference>
<evidence type="ECO:0000256" key="11">
    <source>
        <dbReference type="SAM" id="MobiDB-lite"/>
    </source>
</evidence>
<keyword evidence="4" id="KW-0067">ATP-binding</keyword>
<feature type="region of interest" description="Disordered" evidence="11">
    <location>
        <begin position="206"/>
        <end position="226"/>
    </location>
</feature>
<sequence>MPGGALAQNGAWLRPLASRLVVRRIPLPRGCHVSPGSIRRTWDSHVSTMLFSDHLRARSTPATLSLHVSNPFIIQVTQHQSVHHHHHLQNGSIGVVEVGRSSSCSNCDSCWSDTWRENLGRVICSASCRAGPRHPFSPAGCRFRSSASSSSSSTAASPLCSPSSNRGLAGNTAGNVAGNTGGNVAGQASTRNSHVSAYSNATAVSSTQDGSPAASSSSLSSPLPSCLPSSSSGSNLIDTLELRGLVESLTSEELRTVVAQRSLSVYCGFDPTAESLHIGNLIGIIVLAWFQRYGHRPVALLGGATARIGDPSGKSVERPLLGDSTINKNLAKLRSLLERLLLNAPRGTEHDSSSAVSSPSSSPSAGPPPPPPLPLPLPLVLNNADWFSQFSMLDFLRDVGRHVRVGTMLGKESVRSRLQSESGLSFTEFCYQLLQGYDFVHLHKEHGVSVQVGGSDQWGNITAGTDLVRKLLPRKGGEVAVGGEAEAEAEGGGGGGGEGGVGGEEVPEGGPMVYGLTFPLLLQSDGRKFGKTESGAVWLSAELLSPYQFYQYLIGVADADVIRLMKMLTFVDLDEISEMEAAMSRPDYVPNSAQRRLAAEVTRFVHGEEGLEEALRATRALSPGAKTTKLDVAALTAIAGDVPTIDLDRSAVVGRPLVDVAVHVGLFPSKGAVRRLIKQGGVYLNNEKVEEEDRLLRDVDVIGDTMFLLSSGKKKKVIARVLSSSSSSSSSSSG</sequence>
<keyword evidence="6" id="KW-0648">Protein biosynthesis</keyword>
<feature type="compositionally biased region" description="Low complexity" evidence="11">
    <location>
        <begin position="210"/>
        <end position="226"/>
    </location>
</feature>
<evidence type="ECO:0000256" key="3">
    <source>
        <dbReference type="ARBA" id="ARBA00022741"/>
    </source>
</evidence>
<evidence type="ECO:0000259" key="12">
    <source>
        <dbReference type="SMART" id="SM00363"/>
    </source>
</evidence>
<evidence type="ECO:0000256" key="5">
    <source>
        <dbReference type="ARBA" id="ARBA00022884"/>
    </source>
</evidence>
<dbReference type="PANTHER" id="PTHR11766:SF0">
    <property type="entry name" value="TYROSINE--TRNA LIGASE, MITOCHONDRIAL"/>
    <property type="match status" value="1"/>
</dbReference>
<dbReference type="OrthoDB" id="337870at2759"/>
<dbReference type="Gene3D" id="1.10.240.10">
    <property type="entry name" value="Tyrosyl-Transfer RNA Synthetase"/>
    <property type="match status" value="1"/>
</dbReference>
<gene>
    <name evidence="13" type="ORF">CBR_g10848</name>
</gene>
<dbReference type="SUPFAM" id="SSF55174">
    <property type="entry name" value="Alpha-L RNA-binding motif"/>
    <property type="match status" value="1"/>
</dbReference>
<dbReference type="CDD" id="cd00805">
    <property type="entry name" value="TyrRS_core"/>
    <property type="match status" value="1"/>
</dbReference>
<dbReference type="InterPro" id="IPR002307">
    <property type="entry name" value="Tyr-tRNA-ligase"/>
</dbReference>
<dbReference type="InterPro" id="IPR002942">
    <property type="entry name" value="S4_RNA-bd"/>
</dbReference>
<dbReference type="InterPro" id="IPR002305">
    <property type="entry name" value="aa-tRNA-synth_Ic"/>
</dbReference>
<dbReference type="InterPro" id="IPR036986">
    <property type="entry name" value="S4_RNA-bd_sf"/>
</dbReference>
<protein>
    <recommendedName>
        <fullName evidence="1">tyrosine--tRNA ligase</fullName>
        <ecNumber evidence="1">6.1.1.1</ecNumber>
    </recommendedName>
    <alternativeName>
        <fullName evidence="8">Tyrosyl-tRNA synthetase</fullName>
    </alternativeName>
</protein>
<name>A0A388KPD9_CHABU</name>
<dbReference type="SUPFAM" id="SSF52374">
    <property type="entry name" value="Nucleotidylyl transferase"/>
    <property type="match status" value="1"/>
</dbReference>
<evidence type="ECO:0000256" key="8">
    <source>
        <dbReference type="ARBA" id="ARBA00033323"/>
    </source>
</evidence>
<keyword evidence="5 10" id="KW-0694">RNA-binding</keyword>
<dbReference type="PANTHER" id="PTHR11766">
    <property type="entry name" value="TYROSYL-TRNA SYNTHETASE"/>
    <property type="match status" value="1"/>
</dbReference>
<feature type="compositionally biased region" description="Low complexity" evidence="11">
    <location>
        <begin position="353"/>
        <end position="364"/>
    </location>
</feature>
<dbReference type="GO" id="GO:0048608">
    <property type="term" value="P:reproductive structure development"/>
    <property type="evidence" value="ECO:0007669"/>
    <property type="project" value="UniProtKB-ARBA"/>
</dbReference>
<dbReference type="GO" id="GO:0005739">
    <property type="term" value="C:mitochondrion"/>
    <property type="evidence" value="ECO:0007669"/>
    <property type="project" value="EnsemblPlants"/>
</dbReference>
<dbReference type="Proteomes" id="UP000265515">
    <property type="component" value="Unassembled WGS sequence"/>
</dbReference>
<dbReference type="InterPro" id="IPR024088">
    <property type="entry name" value="Tyr-tRNA-ligase_bac-type"/>
</dbReference>
<dbReference type="GO" id="GO:0009570">
    <property type="term" value="C:chloroplast stroma"/>
    <property type="evidence" value="ECO:0007669"/>
    <property type="project" value="TreeGrafter"/>
</dbReference>
<dbReference type="FunFam" id="3.10.290.10:FF:000014">
    <property type="entry name" value="Tyrosine--tRNA ligase"/>
    <property type="match status" value="1"/>
</dbReference>
<evidence type="ECO:0000256" key="4">
    <source>
        <dbReference type="ARBA" id="ARBA00022840"/>
    </source>
</evidence>
<dbReference type="InterPro" id="IPR024107">
    <property type="entry name" value="Tyr-tRNA-ligase_bac_1"/>
</dbReference>
<feature type="domain" description="RNA-binding S4" evidence="12">
    <location>
        <begin position="656"/>
        <end position="723"/>
    </location>
</feature>
<dbReference type="PROSITE" id="PS00178">
    <property type="entry name" value="AA_TRNA_LIGASE_I"/>
    <property type="match status" value="1"/>
</dbReference>
<feature type="compositionally biased region" description="Gly residues" evidence="11">
    <location>
        <begin position="490"/>
        <end position="503"/>
    </location>
</feature>
<proteinExistence type="inferred from homology"/>
<evidence type="ECO:0000256" key="2">
    <source>
        <dbReference type="ARBA" id="ARBA00022598"/>
    </source>
</evidence>
<dbReference type="GO" id="GO:0006437">
    <property type="term" value="P:tyrosyl-tRNA aminoacylation"/>
    <property type="evidence" value="ECO:0007669"/>
    <property type="project" value="InterPro"/>
</dbReference>
<comment type="catalytic activity">
    <reaction evidence="9">
        <text>tRNA(Tyr) + L-tyrosine + ATP = L-tyrosyl-tRNA(Tyr) + AMP + diphosphate + H(+)</text>
        <dbReference type="Rhea" id="RHEA:10220"/>
        <dbReference type="Rhea" id="RHEA-COMP:9706"/>
        <dbReference type="Rhea" id="RHEA-COMP:9707"/>
        <dbReference type="ChEBI" id="CHEBI:15378"/>
        <dbReference type="ChEBI" id="CHEBI:30616"/>
        <dbReference type="ChEBI" id="CHEBI:33019"/>
        <dbReference type="ChEBI" id="CHEBI:58315"/>
        <dbReference type="ChEBI" id="CHEBI:78442"/>
        <dbReference type="ChEBI" id="CHEBI:78536"/>
        <dbReference type="ChEBI" id="CHEBI:456215"/>
        <dbReference type="EC" id="6.1.1.1"/>
    </reaction>
</comment>
<accession>A0A388KPD9</accession>
<feature type="region of interest" description="Disordered" evidence="11">
    <location>
        <begin position="483"/>
        <end position="506"/>
    </location>
</feature>
<dbReference type="GO" id="GO:0003723">
    <property type="term" value="F:RNA binding"/>
    <property type="evidence" value="ECO:0007669"/>
    <property type="project" value="UniProtKB-KW"/>
</dbReference>
<dbReference type="InterPro" id="IPR054608">
    <property type="entry name" value="SYY-like_C"/>
</dbReference>
<dbReference type="CDD" id="cd00165">
    <property type="entry name" value="S4"/>
    <property type="match status" value="1"/>
</dbReference>
<dbReference type="Pfam" id="PF22421">
    <property type="entry name" value="SYY_C-terminal"/>
    <property type="match status" value="1"/>
</dbReference>
<keyword evidence="3" id="KW-0547">Nucleotide-binding</keyword>
<dbReference type="SMART" id="SM00363">
    <property type="entry name" value="S4"/>
    <property type="match status" value="1"/>
</dbReference>
<dbReference type="Gramene" id="GBG71912">
    <property type="protein sequence ID" value="GBG71912"/>
    <property type="gene ID" value="CBR_g10848"/>
</dbReference>
<dbReference type="EC" id="6.1.1.1" evidence="1"/>
<keyword evidence="14" id="KW-1185">Reference proteome</keyword>
<dbReference type="GO" id="GO:0005829">
    <property type="term" value="C:cytosol"/>
    <property type="evidence" value="ECO:0007669"/>
    <property type="project" value="TreeGrafter"/>
</dbReference>